<accession>A0AAD5SLH2</accession>
<feature type="region of interest" description="Disordered" evidence="1">
    <location>
        <begin position="84"/>
        <end position="105"/>
    </location>
</feature>
<dbReference type="EMBL" id="JADGJD010000045">
    <property type="protein sequence ID" value="KAJ3056114.1"/>
    <property type="molecule type" value="Genomic_DNA"/>
</dbReference>
<evidence type="ECO:0000313" key="2">
    <source>
        <dbReference type="EMBL" id="KAJ3056114.1"/>
    </source>
</evidence>
<sequence>MTPLYGRRRVQKRPHSPNNSEAPVSWIDLVPSMNNVLKKLVNFVDNFNPIFDNALQNSGTFNNAITDLTTIANETQVLIAHSRNVKNAAKSTRTTPKKPSKNPARENEFDTFNIAIRAICRETAEHMLVDKQGHPLPDDQLFFSTATTIMKCKDAEHVAACLLVNSIRGNCEGKVNAKLAAKIRAGFVKDFEVRGVERMAKSETADGKPKYRIFLKRK</sequence>
<protein>
    <submittedName>
        <fullName evidence="2">Uncharacterized protein</fullName>
    </submittedName>
</protein>
<gene>
    <name evidence="2" type="ORF">HK097_008037</name>
</gene>
<name>A0AAD5SLH2_9FUNG</name>
<organism evidence="2 3">
    <name type="scientific">Rhizophlyctis rosea</name>
    <dbReference type="NCBI Taxonomy" id="64517"/>
    <lineage>
        <taxon>Eukaryota</taxon>
        <taxon>Fungi</taxon>
        <taxon>Fungi incertae sedis</taxon>
        <taxon>Chytridiomycota</taxon>
        <taxon>Chytridiomycota incertae sedis</taxon>
        <taxon>Chytridiomycetes</taxon>
        <taxon>Rhizophlyctidales</taxon>
        <taxon>Rhizophlyctidaceae</taxon>
        <taxon>Rhizophlyctis</taxon>
    </lineage>
</organism>
<evidence type="ECO:0000256" key="1">
    <source>
        <dbReference type="SAM" id="MobiDB-lite"/>
    </source>
</evidence>
<feature type="region of interest" description="Disordered" evidence="1">
    <location>
        <begin position="1"/>
        <end position="23"/>
    </location>
</feature>
<keyword evidence="3" id="KW-1185">Reference proteome</keyword>
<proteinExistence type="predicted"/>
<dbReference type="Proteomes" id="UP001212841">
    <property type="component" value="Unassembled WGS sequence"/>
</dbReference>
<evidence type="ECO:0000313" key="3">
    <source>
        <dbReference type="Proteomes" id="UP001212841"/>
    </source>
</evidence>
<feature type="compositionally biased region" description="Basic residues" evidence="1">
    <location>
        <begin position="1"/>
        <end position="15"/>
    </location>
</feature>
<reference evidence="2" key="1">
    <citation type="submission" date="2020-05" db="EMBL/GenBank/DDBJ databases">
        <title>Phylogenomic resolution of chytrid fungi.</title>
        <authorList>
            <person name="Stajich J.E."/>
            <person name="Amses K."/>
            <person name="Simmons R."/>
            <person name="Seto K."/>
            <person name="Myers J."/>
            <person name="Bonds A."/>
            <person name="Quandt C.A."/>
            <person name="Barry K."/>
            <person name="Liu P."/>
            <person name="Grigoriev I."/>
            <person name="Longcore J.E."/>
            <person name="James T.Y."/>
        </authorList>
    </citation>
    <scope>NUCLEOTIDE SEQUENCE</scope>
    <source>
        <strain evidence="2">JEL0318</strain>
    </source>
</reference>
<dbReference type="AlphaFoldDB" id="A0AAD5SLH2"/>
<comment type="caution">
    <text evidence="2">The sequence shown here is derived from an EMBL/GenBank/DDBJ whole genome shotgun (WGS) entry which is preliminary data.</text>
</comment>